<dbReference type="GO" id="GO:0005634">
    <property type="term" value="C:nucleus"/>
    <property type="evidence" value="ECO:0007669"/>
    <property type="project" value="UniProtKB-SubCell"/>
</dbReference>
<keyword evidence="3" id="KW-0238">DNA-binding</keyword>
<dbReference type="AlphaFoldDB" id="A0A1Y1JIS0"/>
<feature type="compositionally biased region" description="Low complexity" evidence="6">
    <location>
        <begin position="1040"/>
        <end position="1050"/>
    </location>
</feature>
<evidence type="ECO:0000256" key="6">
    <source>
        <dbReference type="SAM" id="MobiDB-lite"/>
    </source>
</evidence>
<feature type="compositionally biased region" description="Polar residues" evidence="6">
    <location>
        <begin position="295"/>
        <end position="316"/>
    </location>
</feature>
<keyword evidence="4" id="KW-0804">Transcription</keyword>
<dbReference type="GeneID" id="39749158"/>
<dbReference type="InterPro" id="IPR001471">
    <property type="entry name" value="AP2/ERF_dom"/>
</dbReference>
<organism evidence="8 9">
    <name type="scientific">Plasmodium gonderi</name>
    <dbReference type="NCBI Taxonomy" id="77519"/>
    <lineage>
        <taxon>Eukaryota</taxon>
        <taxon>Sar</taxon>
        <taxon>Alveolata</taxon>
        <taxon>Apicomplexa</taxon>
        <taxon>Aconoidasida</taxon>
        <taxon>Haemosporida</taxon>
        <taxon>Plasmodiidae</taxon>
        <taxon>Plasmodium</taxon>
        <taxon>Plasmodium (Plasmodium)</taxon>
    </lineage>
</organism>
<dbReference type="RefSeq" id="XP_028545010.1">
    <property type="nucleotide sequence ID" value="XM_028689209.1"/>
</dbReference>
<feature type="compositionally biased region" description="Gly residues" evidence="6">
    <location>
        <begin position="1051"/>
        <end position="1063"/>
    </location>
</feature>
<evidence type="ECO:0000256" key="3">
    <source>
        <dbReference type="ARBA" id="ARBA00023125"/>
    </source>
</evidence>
<evidence type="ECO:0000259" key="7">
    <source>
        <dbReference type="Pfam" id="PF00847"/>
    </source>
</evidence>
<keyword evidence="9" id="KW-1185">Reference proteome</keyword>
<dbReference type="Proteomes" id="UP000195521">
    <property type="component" value="Unassembled WGS sequence"/>
</dbReference>
<keyword evidence="5" id="KW-0539">Nucleus</keyword>
<feature type="region of interest" description="Disordered" evidence="6">
    <location>
        <begin position="89"/>
        <end position="125"/>
    </location>
</feature>
<dbReference type="GO" id="GO:0003677">
    <property type="term" value="F:DNA binding"/>
    <property type="evidence" value="ECO:0007669"/>
    <property type="project" value="UniProtKB-KW"/>
</dbReference>
<sequence length="1161" mass="125820">MDENLNTDKTFKHTRMSMDGKVTTHNSRSNVNDNLSSTNPAVITSINSSMNNGLSSGFNGSMNNGLSNGFINPLNSGISSSINNHNIIRTNSMNGMSNTHSKGNDNKVSNNHSLGNNNSTHKGVLKGSLKNESRMLTNNLVNNVVNSVVNTLSNGTVTNNTRGGNDVDALIKGTNEPGKTGGEVVIKRKVGRPRGTTTANKVVKKEEKVSTSSSGYPGVSWNKRMCAWLAFFYDGASRRSRTFHPKHFEMDKEKARLAAVEFMKSLENNGRKKSTKNKAGRNKNKQMNNEEETNAIHNKNDIANSLSSRNPSTSNHIPMHLMSMNHRFYMQNMNRNFNLTNMSAPNERITINNVYNSLSDNSNLGNMSKSMQNQNHMYMHNNNTSAPMFGGSNSMHMLSNPNSNVNGNGCNSSNNNNSNGNNGNNMSNNNIHYLNDLMFHSNVLQPSGAGSGVTPDGTISAAGGGRGGNGNNSPTIGSANYNELSMNSNHTPSELLKLEENLGLHNKEAENIMNAFFRQNYNMNINMEKHHHYLHNTSAKNNSTSQGTMKPSVNNTTNGAGVNGTSSMNNATSAGVGSVVGVGNSVNNHVSNNSSNPMNNSMSANAHLYLPNHGVNDVFESNNESNNISNMSNMTNMSSIPSMPSMRTNNVTGSMPSSVPVNYYDYNFDIYRGSSISPHLIEIVHQLNNDLEDSRNKAGENLNENVDEVKLCMHDNVSWINQLKHSNNNLCNNLSNDHCDLCNTSNSSPEHSNNNNVIKQLEMNKRKKGTNNVLTHSNLKTEFVDSIATPGTHSAVPAPGSTTQVSKSNSNGSGNYGGTANSSNSGGGVGGGSNYIVDKSNVNTNFEMNNNNIPCNCAPNLRNQKKHYCMYYGGTNPNAPSNDSSYNFMAPWNRNNSNSSNNIINGMDIDQNNENLMDNLHLPANGGTSTNNSNRNLTESNKLVLCVPSSNNQNNALSQNANNLSINLDINPNEQSAAAYSSSSAPFSGTTNIQDIQKQMHFQNQQNNGTLPQDIHNNTLHMVKQRNNFSQKTVTNINNSTITQNSNMSAAGGGVGGGRGSEIGGSSSTSSNENLTTTSHKKRGTQDGNMKNAIPSAAGSSHSMNTQKTQNSKKNSANSNFIENNNLCSKLNSIINFEWLDSDMNLHQNGNNQSPYENDDT</sequence>
<evidence type="ECO:0000256" key="1">
    <source>
        <dbReference type="ARBA" id="ARBA00004123"/>
    </source>
</evidence>
<feature type="compositionally biased region" description="Polar residues" evidence="6">
    <location>
        <begin position="93"/>
        <end position="121"/>
    </location>
</feature>
<dbReference type="GO" id="GO:0003700">
    <property type="term" value="F:DNA-binding transcription factor activity"/>
    <property type="evidence" value="ECO:0007669"/>
    <property type="project" value="InterPro"/>
</dbReference>
<proteinExistence type="predicted"/>
<feature type="region of interest" description="Disordered" evidence="6">
    <location>
        <begin position="266"/>
        <end position="318"/>
    </location>
</feature>
<feature type="compositionally biased region" description="Low complexity" evidence="6">
    <location>
        <begin position="399"/>
        <end position="428"/>
    </location>
</feature>
<dbReference type="Gene3D" id="1.20.5.2050">
    <property type="match status" value="1"/>
</dbReference>
<protein>
    <submittedName>
        <fullName evidence="8">Transcription factor with AP2 domain(S)</fullName>
    </submittedName>
</protein>
<feature type="region of interest" description="Disordered" evidence="6">
    <location>
        <begin position="384"/>
        <end position="428"/>
    </location>
</feature>
<comment type="caution">
    <text evidence="8">The sequence shown here is derived from an EMBL/GenBank/DDBJ whole genome shotgun (WGS) entry which is preliminary data.</text>
</comment>
<reference evidence="9" key="1">
    <citation type="submission" date="2017-04" db="EMBL/GenBank/DDBJ databases">
        <title>Plasmodium gonderi genome.</title>
        <authorList>
            <person name="Arisue N."/>
            <person name="Honma H."/>
            <person name="Kawai S."/>
            <person name="Tougan T."/>
            <person name="Tanabe K."/>
            <person name="Horii T."/>
        </authorList>
    </citation>
    <scope>NUCLEOTIDE SEQUENCE [LARGE SCALE GENOMIC DNA]</scope>
    <source>
        <strain evidence="9">ATCC 30045</strain>
    </source>
</reference>
<feature type="compositionally biased region" description="Basic residues" evidence="6">
    <location>
        <begin position="271"/>
        <end position="284"/>
    </location>
</feature>
<evidence type="ECO:0000313" key="9">
    <source>
        <dbReference type="Proteomes" id="UP000195521"/>
    </source>
</evidence>
<name>A0A1Y1JIS0_PLAGO</name>
<feature type="domain" description="AP2/ERF" evidence="7">
    <location>
        <begin position="214"/>
        <end position="268"/>
    </location>
</feature>
<evidence type="ECO:0000256" key="4">
    <source>
        <dbReference type="ARBA" id="ARBA00023163"/>
    </source>
</evidence>
<evidence type="ECO:0000313" key="8">
    <source>
        <dbReference type="EMBL" id="GAW82421.1"/>
    </source>
</evidence>
<dbReference type="OMA" id="WINQLKH"/>
<feature type="compositionally biased region" description="Low complexity" evidence="6">
    <location>
        <begin position="806"/>
        <end position="824"/>
    </location>
</feature>
<feature type="compositionally biased region" description="Polar residues" evidence="6">
    <location>
        <begin position="1098"/>
        <end position="1114"/>
    </location>
</feature>
<dbReference type="OrthoDB" id="333966at2759"/>
<dbReference type="Pfam" id="PF00847">
    <property type="entry name" value="AP2"/>
    <property type="match status" value="1"/>
</dbReference>
<comment type="subcellular location">
    <subcellularLocation>
        <location evidence="1">Nucleus</location>
    </subcellularLocation>
</comment>
<feature type="region of interest" description="Disordered" evidence="6">
    <location>
        <begin position="446"/>
        <end position="480"/>
    </location>
</feature>
<feature type="region of interest" description="Disordered" evidence="6">
    <location>
        <begin position="1040"/>
        <end position="1120"/>
    </location>
</feature>
<accession>A0A1Y1JIS0</accession>
<gene>
    <name evidence="8" type="ORF">PGO_124190</name>
</gene>
<feature type="compositionally biased region" description="Low complexity" evidence="6">
    <location>
        <begin position="1064"/>
        <end position="1078"/>
    </location>
</feature>
<feature type="region of interest" description="Disordered" evidence="6">
    <location>
        <begin position="789"/>
        <end position="828"/>
    </location>
</feature>
<evidence type="ECO:0000256" key="2">
    <source>
        <dbReference type="ARBA" id="ARBA00023015"/>
    </source>
</evidence>
<evidence type="ECO:0000256" key="5">
    <source>
        <dbReference type="ARBA" id="ARBA00023242"/>
    </source>
</evidence>
<keyword evidence="2" id="KW-0805">Transcription regulation</keyword>
<dbReference type="EMBL" id="BDQF01000013">
    <property type="protein sequence ID" value="GAW82421.1"/>
    <property type="molecule type" value="Genomic_DNA"/>
</dbReference>